<comment type="caution">
    <text evidence="1">The sequence shown here is derived from an EMBL/GenBank/DDBJ whole genome shotgun (WGS) entry which is preliminary data.</text>
</comment>
<accession>A0ACB9PV28</accession>
<dbReference type="EMBL" id="CM039428">
    <property type="protein sequence ID" value="KAI4352403.1"/>
    <property type="molecule type" value="Genomic_DNA"/>
</dbReference>
<sequence>MPNGSLHDRLCDNIREPFSWKRRLAICIRAAYGLHYLHTGAKRTIVHRDVKTANILLDQNWVPKLSDLGLSLKGPHSMSKPRPIPVDKLVGTLGYIAPECTNLTNLTEKCDVFSFGMVLIAVVCAGNPVTKWLEVVWGGEHEHCQGSSYENSPSQVDVNKSGSVSLRVRVSEGVSQTMSEHLQLSSHVINYASWIYNIVRNGKADEILDPFLIGKFAPECWKIFMEIAERCLLFEPKERPSIGEVEMELEHALALQEEADQTNPSGNYSLLPL</sequence>
<gene>
    <name evidence="1" type="ORF">L6164_006660</name>
</gene>
<keyword evidence="2" id="KW-1185">Reference proteome</keyword>
<evidence type="ECO:0000313" key="2">
    <source>
        <dbReference type="Proteomes" id="UP000828941"/>
    </source>
</evidence>
<evidence type="ECO:0000313" key="1">
    <source>
        <dbReference type="EMBL" id="KAI4352403.1"/>
    </source>
</evidence>
<protein>
    <submittedName>
        <fullName evidence="1">Uncharacterized protein</fullName>
    </submittedName>
</protein>
<name>A0ACB9PV28_BAUVA</name>
<dbReference type="Proteomes" id="UP000828941">
    <property type="component" value="Chromosome 3"/>
</dbReference>
<proteinExistence type="predicted"/>
<organism evidence="1 2">
    <name type="scientific">Bauhinia variegata</name>
    <name type="common">Purple orchid tree</name>
    <name type="synonym">Phanera variegata</name>
    <dbReference type="NCBI Taxonomy" id="167791"/>
    <lineage>
        <taxon>Eukaryota</taxon>
        <taxon>Viridiplantae</taxon>
        <taxon>Streptophyta</taxon>
        <taxon>Embryophyta</taxon>
        <taxon>Tracheophyta</taxon>
        <taxon>Spermatophyta</taxon>
        <taxon>Magnoliopsida</taxon>
        <taxon>eudicotyledons</taxon>
        <taxon>Gunneridae</taxon>
        <taxon>Pentapetalae</taxon>
        <taxon>rosids</taxon>
        <taxon>fabids</taxon>
        <taxon>Fabales</taxon>
        <taxon>Fabaceae</taxon>
        <taxon>Cercidoideae</taxon>
        <taxon>Cercideae</taxon>
        <taxon>Bauhiniinae</taxon>
        <taxon>Bauhinia</taxon>
    </lineage>
</organism>
<reference evidence="1 2" key="1">
    <citation type="journal article" date="2022" name="DNA Res.">
        <title>Chromosomal-level genome assembly of the orchid tree Bauhinia variegata (Leguminosae; Cercidoideae) supports the allotetraploid origin hypothesis of Bauhinia.</title>
        <authorList>
            <person name="Zhong Y."/>
            <person name="Chen Y."/>
            <person name="Zheng D."/>
            <person name="Pang J."/>
            <person name="Liu Y."/>
            <person name="Luo S."/>
            <person name="Meng S."/>
            <person name="Qian L."/>
            <person name="Wei D."/>
            <person name="Dai S."/>
            <person name="Zhou R."/>
        </authorList>
    </citation>
    <scope>NUCLEOTIDE SEQUENCE [LARGE SCALE GENOMIC DNA]</scope>
    <source>
        <strain evidence="1">BV-YZ2020</strain>
    </source>
</reference>